<protein>
    <submittedName>
        <fullName evidence="2">NAD(P)H-binding protein</fullName>
    </submittedName>
</protein>
<dbReference type="InterPro" id="IPR051207">
    <property type="entry name" value="ComplexI_NDUFA9_subunit"/>
</dbReference>
<dbReference type="InterPro" id="IPR016040">
    <property type="entry name" value="NAD(P)-bd_dom"/>
</dbReference>
<sequence length="253" mass="26825">MSTVLVTGGTGALGRHIVESLRARGHEVRVLSRRAGAGTHVGDLSTGAGLAEAVAGAEVIVHAATDSRSLRCPDPGQTEQLLRVAGQVRHLLYVSIVGIDDIPFPYYRSKLACEKLIVDSGVPHTILRATQFHELLAAALSVAGKLPIAPLPLDFRFQPVATPEVAARVAELADGEPMGRAADFGGPEVLTLEESVRVWRAAHGVPRGTVRLPLPGRVASAFRRGVNTCPDHRDGTVTFARYVAANEGNPYAR</sequence>
<feature type="domain" description="NAD(P)-binding" evidence="1">
    <location>
        <begin position="8"/>
        <end position="133"/>
    </location>
</feature>
<dbReference type="Pfam" id="PF13460">
    <property type="entry name" value="NAD_binding_10"/>
    <property type="match status" value="1"/>
</dbReference>
<dbReference type="InterPro" id="IPR036291">
    <property type="entry name" value="NAD(P)-bd_dom_sf"/>
</dbReference>
<dbReference type="SUPFAM" id="SSF51735">
    <property type="entry name" value="NAD(P)-binding Rossmann-fold domains"/>
    <property type="match status" value="1"/>
</dbReference>
<evidence type="ECO:0000313" key="3">
    <source>
        <dbReference type="Proteomes" id="UP001551695"/>
    </source>
</evidence>
<name>A0ABV3FLZ1_9NOCA</name>
<organism evidence="2 3">
    <name type="scientific">Nocardia aurea</name>
    <dbReference type="NCBI Taxonomy" id="2144174"/>
    <lineage>
        <taxon>Bacteria</taxon>
        <taxon>Bacillati</taxon>
        <taxon>Actinomycetota</taxon>
        <taxon>Actinomycetes</taxon>
        <taxon>Mycobacteriales</taxon>
        <taxon>Nocardiaceae</taxon>
        <taxon>Nocardia</taxon>
    </lineage>
</organism>
<dbReference type="PANTHER" id="PTHR12126">
    <property type="entry name" value="NADH-UBIQUINONE OXIDOREDUCTASE 39 KDA SUBUNIT-RELATED"/>
    <property type="match status" value="1"/>
</dbReference>
<comment type="caution">
    <text evidence="2">The sequence shown here is derived from an EMBL/GenBank/DDBJ whole genome shotgun (WGS) entry which is preliminary data.</text>
</comment>
<dbReference type="Proteomes" id="UP001551695">
    <property type="component" value="Unassembled WGS sequence"/>
</dbReference>
<dbReference type="PANTHER" id="PTHR12126:SF11">
    <property type="entry name" value="NADH DEHYDROGENASE [UBIQUINONE] 1 ALPHA SUBCOMPLEX SUBUNIT 9, MITOCHONDRIAL"/>
    <property type="match status" value="1"/>
</dbReference>
<dbReference type="EMBL" id="JBFAKC010000001">
    <property type="protein sequence ID" value="MEV0706390.1"/>
    <property type="molecule type" value="Genomic_DNA"/>
</dbReference>
<gene>
    <name evidence="2" type="ORF">AB0I48_02385</name>
</gene>
<keyword evidence="3" id="KW-1185">Reference proteome</keyword>
<dbReference type="RefSeq" id="WP_357779586.1">
    <property type="nucleotide sequence ID" value="NZ_JBFAKC010000001.1"/>
</dbReference>
<reference evidence="2 3" key="1">
    <citation type="submission" date="2024-06" db="EMBL/GenBank/DDBJ databases">
        <title>The Natural Products Discovery Center: Release of the First 8490 Sequenced Strains for Exploring Actinobacteria Biosynthetic Diversity.</title>
        <authorList>
            <person name="Kalkreuter E."/>
            <person name="Kautsar S.A."/>
            <person name="Yang D."/>
            <person name="Bader C.D."/>
            <person name="Teijaro C.N."/>
            <person name="Fluegel L."/>
            <person name="Davis C.M."/>
            <person name="Simpson J.R."/>
            <person name="Lauterbach L."/>
            <person name="Steele A.D."/>
            <person name="Gui C."/>
            <person name="Meng S."/>
            <person name="Li G."/>
            <person name="Viehrig K."/>
            <person name="Ye F."/>
            <person name="Su P."/>
            <person name="Kiefer A.F."/>
            <person name="Nichols A."/>
            <person name="Cepeda A.J."/>
            <person name="Yan W."/>
            <person name="Fan B."/>
            <person name="Jiang Y."/>
            <person name="Adhikari A."/>
            <person name="Zheng C.-J."/>
            <person name="Schuster L."/>
            <person name="Cowan T.M."/>
            <person name="Smanski M.J."/>
            <person name="Chevrette M.G."/>
            <person name="De Carvalho L.P.S."/>
            <person name="Shen B."/>
        </authorList>
    </citation>
    <scope>NUCLEOTIDE SEQUENCE [LARGE SCALE GENOMIC DNA]</scope>
    <source>
        <strain evidence="2 3">NPDC050403</strain>
    </source>
</reference>
<proteinExistence type="predicted"/>
<accession>A0ABV3FLZ1</accession>
<evidence type="ECO:0000259" key="1">
    <source>
        <dbReference type="Pfam" id="PF13460"/>
    </source>
</evidence>
<evidence type="ECO:0000313" key="2">
    <source>
        <dbReference type="EMBL" id="MEV0706390.1"/>
    </source>
</evidence>
<dbReference type="Gene3D" id="3.40.50.720">
    <property type="entry name" value="NAD(P)-binding Rossmann-like Domain"/>
    <property type="match status" value="1"/>
</dbReference>